<feature type="domain" description="DUF5777" evidence="1">
    <location>
        <begin position="1"/>
        <end position="106"/>
    </location>
</feature>
<protein>
    <recommendedName>
        <fullName evidence="1">DUF5777 domain-containing protein</fullName>
    </recommendedName>
</protein>
<evidence type="ECO:0000259" key="1">
    <source>
        <dbReference type="Pfam" id="PF19089"/>
    </source>
</evidence>
<dbReference type="AlphaFoldDB" id="A0A3B0UAI2"/>
<name>A0A3B0UAI2_9ZZZZ</name>
<dbReference type="SUPFAM" id="SSF56925">
    <property type="entry name" value="OMPA-like"/>
    <property type="match status" value="1"/>
</dbReference>
<evidence type="ECO:0000313" key="2">
    <source>
        <dbReference type="EMBL" id="VAW27965.1"/>
    </source>
</evidence>
<reference evidence="2" key="1">
    <citation type="submission" date="2018-06" db="EMBL/GenBank/DDBJ databases">
        <authorList>
            <person name="Zhirakovskaya E."/>
        </authorList>
    </citation>
    <scope>NUCLEOTIDE SEQUENCE</scope>
</reference>
<dbReference type="EMBL" id="UOET01000179">
    <property type="protein sequence ID" value="VAW27965.1"/>
    <property type="molecule type" value="Genomic_DNA"/>
</dbReference>
<dbReference type="Pfam" id="PF19089">
    <property type="entry name" value="DUF5777"/>
    <property type="match status" value="1"/>
</dbReference>
<gene>
    <name evidence="2" type="ORF">MNBD_BACTEROID07-726</name>
</gene>
<organism evidence="2">
    <name type="scientific">hydrothermal vent metagenome</name>
    <dbReference type="NCBI Taxonomy" id="652676"/>
    <lineage>
        <taxon>unclassified sequences</taxon>
        <taxon>metagenomes</taxon>
        <taxon>ecological metagenomes</taxon>
    </lineage>
</organism>
<dbReference type="InterPro" id="IPR011250">
    <property type="entry name" value="OMP/PagP_B-barrel"/>
</dbReference>
<proteinExistence type="predicted"/>
<sequence length="116" mass="12873">PSLVHRNLVETPQDDNNIWALGAGGRFLLTKHTSIDAEYFYVLSKKMAANFHNSFSVGFNIETGGHVFQLYVSNSQGIIGQNFIPGSVGNWLKGDVLIGFNITRTFVLQKPKGFQK</sequence>
<feature type="non-terminal residue" evidence="2">
    <location>
        <position position="1"/>
    </location>
</feature>
<dbReference type="InterPro" id="IPR045916">
    <property type="entry name" value="DUF5777"/>
</dbReference>
<accession>A0A3B0UAI2</accession>